<evidence type="ECO:0000256" key="1">
    <source>
        <dbReference type="SAM" id="MobiDB-lite"/>
    </source>
</evidence>
<reference evidence="2 3" key="1">
    <citation type="submission" date="2017-03" db="EMBL/GenBank/DDBJ databases">
        <title>Genomes of endolithic fungi from Antarctica.</title>
        <authorList>
            <person name="Coleine C."/>
            <person name="Masonjones S."/>
            <person name="Stajich J.E."/>
        </authorList>
    </citation>
    <scope>NUCLEOTIDE SEQUENCE [LARGE SCALE GENOMIC DNA]</scope>
    <source>
        <strain evidence="2 3">CCFEE 5184</strain>
    </source>
</reference>
<feature type="compositionally biased region" description="Basic and acidic residues" evidence="1">
    <location>
        <begin position="159"/>
        <end position="180"/>
    </location>
</feature>
<accession>A0A4V5NJA7</accession>
<comment type="caution">
    <text evidence="2">The sequence shown here is derived from an EMBL/GenBank/DDBJ whole genome shotgun (WGS) entry which is preliminary data.</text>
</comment>
<sequence length="180" mass="19148">MPPLPGPLVILDRKRKGKSLRLSGLQGASQPPQRRVEGERRRAADDRNGSGTATGRGPTSSVNHERGDAGKPEQFNVYSVSTLLAGFANVPEGAAKAKSLDGASTAEPLDGGTAASVPGKDNTAKRQKLGEGEAQPPHVRSGRGNEDSVMAPPTSDRFPQWKEQGREETERKGKGMEEER</sequence>
<evidence type="ECO:0000313" key="2">
    <source>
        <dbReference type="EMBL" id="TKA77159.1"/>
    </source>
</evidence>
<dbReference type="Proteomes" id="UP000309340">
    <property type="component" value="Unassembled WGS sequence"/>
</dbReference>
<feature type="region of interest" description="Disordered" evidence="1">
    <location>
        <begin position="1"/>
        <end position="73"/>
    </location>
</feature>
<dbReference type="EMBL" id="NAJQ01000144">
    <property type="protein sequence ID" value="TKA77159.1"/>
    <property type="molecule type" value="Genomic_DNA"/>
</dbReference>
<feature type="compositionally biased region" description="Basic and acidic residues" evidence="1">
    <location>
        <begin position="34"/>
        <end position="48"/>
    </location>
</feature>
<evidence type="ECO:0000313" key="3">
    <source>
        <dbReference type="Proteomes" id="UP000309340"/>
    </source>
</evidence>
<gene>
    <name evidence="2" type="ORF">B0A55_04458</name>
</gene>
<feature type="compositionally biased region" description="Basic and acidic residues" evidence="1">
    <location>
        <begin position="122"/>
        <end position="131"/>
    </location>
</feature>
<protein>
    <submittedName>
        <fullName evidence="2">Uncharacterized protein</fullName>
    </submittedName>
</protein>
<feature type="region of interest" description="Disordered" evidence="1">
    <location>
        <begin position="94"/>
        <end position="180"/>
    </location>
</feature>
<organism evidence="2 3">
    <name type="scientific">Friedmanniomyces simplex</name>
    <dbReference type="NCBI Taxonomy" id="329884"/>
    <lineage>
        <taxon>Eukaryota</taxon>
        <taxon>Fungi</taxon>
        <taxon>Dikarya</taxon>
        <taxon>Ascomycota</taxon>
        <taxon>Pezizomycotina</taxon>
        <taxon>Dothideomycetes</taxon>
        <taxon>Dothideomycetidae</taxon>
        <taxon>Mycosphaerellales</taxon>
        <taxon>Teratosphaeriaceae</taxon>
        <taxon>Friedmanniomyces</taxon>
    </lineage>
</organism>
<name>A0A4V5NJA7_9PEZI</name>
<proteinExistence type="predicted"/>
<dbReference type="AlphaFoldDB" id="A0A4V5NJA7"/>
<keyword evidence="3" id="KW-1185">Reference proteome</keyword>
<feature type="compositionally biased region" description="Polar residues" evidence="1">
    <location>
        <begin position="49"/>
        <end position="62"/>
    </location>
</feature>